<keyword evidence="6" id="KW-1258">Restriction-modification system evasion by virus</keyword>
<dbReference type="GO" id="GO:0052170">
    <property type="term" value="P:symbiont-mediated suppression of host innate immune response"/>
    <property type="evidence" value="ECO:0007669"/>
    <property type="project" value="UniProtKB-KW"/>
</dbReference>
<dbReference type="RefSeq" id="YP_010651619.1">
    <property type="nucleotide sequence ID" value="NC_070783.1"/>
</dbReference>
<dbReference type="InterPro" id="IPR029063">
    <property type="entry name" value="SAM-dependent_MTases_sf"/>
</dbReference>
<dbReference type="InterPro" id="IPR001525">
    <property type="entry name" value="C5_MeTfrase"/>
</dbReference>
<dbReference type="SUPFAM" id="SSF53335">
    <property type="entry name" value="S-adenosyl-L-methionine-dependent methyltransferases"/>
    <property type="match status" value="1"/>
</dbReference>
<evidence type="ECO:0000256" key="5">
    <source>
        <dbReference type="ARBA" id="ARBA00023280"/>
    </source>
</evidence>
<gene>
    <name evidence="7" type="primary">6</name>
    <name evidence="7" type="ORF">SEA_FAUST_6</name>
</gene>
<name>A0A7G9UYK7_9CAUD</name>
<evidence type="ECO:0000256" key="2">
    <source>
        <dbReference type="ARBA" id="ARBA00022632"/>
    </source>
</evidence>
<protein>
    <submittedName>
        <fullName evidence="7">DNA methyltransferase</fullName>
    </submittedName>
</protein>
<sequence>MRVLDLFCGAGGAAMGYHQAGFEVVGVDNRFQSRYPFNFVLGDALSIGWRMMMTGRFDLVHASPPCQKYSDLQKRTGKEYPDLIGPVREMLQDSGLPYVIENVDTAPVEQPVMLCGGMFKGLRVYRHRLFETNWPLKQPDHPKHTALVYTFDKRKHHFGRPLTEDMFVQVTGGGNAPIAAKKAAMGIDWMITKEINEAIPPAYTRYVGEQFAESRLDSRAGKDFSHAG</sequence>
<dbReference type="InterPro" id="IPR018117">
    <property type="entry name" value="C5_DNA_meth_AS"/>
</dbReference>
<keyword evidence="3" id="KW-0808">Transferase</keyword>
<dbReference type="KEGG" id="vg:77927301"/>
<keyword evidence="8" id="KW-1185">Reference proteome</keyword>
<organism evidence="7 8">
    <name type="scientific">Streptomyces phage Faust</name>
    <dbReference type="NCBI Taxonomy" id="2767565"/>
    <lineage>
        <taxon>Viruses</taxon>
        <taxon>Duplodnaviria</taxon>
        <taxon>Heunggongvirae</taxon>
        <taxon>Uroviricota</taxon>
        <taxon>Caudoviricetes</taxon>
        <taxon>Stanwilliamsviridae</taxon>
        <taxon>Loccivirinae</taxon>
        <taxon>Faustvirus</taxon>
        <taxon>Faustvirus faust</taxon>
    </lineage>
</organism>
<dbReference type="Gene3D" id="3.40.50.150">
    <property type="entry name" value="Vaccinia Virus protein VP39"/>
    <property type="match status" value="1"/>
</dbReference>
<dbReference type="GO" id="GO:0008168">
    <property type="term" value="F:methyltransferase activity"/>
    <property type="evidence" value="ECO:0007669"/>
    <property type="project" value="UniProtKB-KW"/>
</dbReference>
<dbReference type="Proteomes" id="UP000516151">
    <property type="component" value="Segment"/>
</dbReference>
<evidence type="ECO:0000256" key="6">
    <source>
        <dbReference type="ARBA" id="ARBA00033479"/>
    </source>
</evidence>
<keyword evidence="2" id="KW-0945">Host-virus interaction</keyword>
<dbReference type="GO" id="GO:0099018">
    <property type="term" value="P:symbiont-mediated evasion of host restriction-modification system"/>
    <property type="evidence" value="ECO:0007669"/>
    <property type="project" value="UniProtKB-KW"/>
</dbReference>
<keyword evidence="5" id="KW-0899">Viral immunoevasion</keyword>
<reference evidence="7 8" key="1">
    <citation type="submission" date="2020-06" db="EMBL/GenBank/DDBJ databases">
        <authorList>
            <person name="Arora M.N."/>
            <person name="Dalling M.T."/>
            <person name="Dawson S.P.M."/>
            <person name="Elia S.N."/>
            <person name="Burke B."/>
            <person name="Shaffer C.D."/>
            <person name="Weston-Hafer K.A."/>
            <person name="Garlena R.A."/>
            <person name="Russell D.A."/>
            <person name="Pope W.H."/>
            <person name="Jacobs-Sera D."/>
            <person name="Hatfull G.F."/>
        </authorList>
    </citation>
    <scope>NUCLEOTIDE SEQUENCE [LARGE SCALE GENOMIC DNA]</scope>
</reference>
<dbReference type="GeneID" id="77927301"/>
<evidence type="ECO:0000256" key="1">
    <source>
        <dbReference type="ARBA" id="ARBA00022603"/>
    </source>
</evidence>
<evidence type="ECO:0000313" key="7">
    <source>
        <dbReference type="EMBL" id="QNN99112.1"/>
    </source>
</evidence>
<keyword evidence="1 7" id="KW-0489">Methyltransferase</keyword>
<evidence type="ECO:0000256" key="3">
    <source>
        <dbReference type="ARBA" id="ARBA00022679"/>
    </source>
</evidence>
<keyword evidence="2" id="KW-1090">Inhibition of host innate immune response by virus</keyword>
<dbReference type="EMBL" id="MT684598">
    <property type="protein sequence ID" value="QNN99112.1"/>
    <property type="molecule type" value="Genomic_DNA"/>
</dbReference>
<dbReference type="Pfam" id="PF00145">
    <property type="entry name" value="DNA_methylase"/>
    <property type="match status" value="1"/>
</dbReference>
<dbReference type="PROSITE" id="PS00094">
    <property type="entry name" value="C5_MTASE_1"/>
    <property type="match status" value="1"/>
</dbReference>
<dbReference type="GO" id="GO:0032259">
    <property type="term" value="P:methylation"/>
    <property type="evidence" value="ECO:0007669"/>
    <property type="project" value="UniProtKB-KW"/>
</dbReference>
<accession>A0A7G9UYK7</accession>
<keyword evidence="4" id="KW-0949">S-adenosyl-L-methionine</keyword>
<evidence type="ECO:0000313" key="8">
    <source>
        <dbReference type="Proteomes" id="UP000516151"/>
    </source>
</evidence>
<evidence type="ECO:0000256" key="4">
    <source>
        <dbReference type="ARBA" id="ARBA00022691"/>
    </source>
</evidence>
<proteinExistence type="predicted"/>